<keyword evidence="5" id="KW-1185">Reference proteome</keyword>
<gene>
    <name evidence="4" type="ORF">CTI12_AA320660</name>
</gene>
<feature type="compositionally biased region" description="Polar residues" evidence="1">
    <location>
        <begin position="469"/>
        <end position="478"/>
    </location>
</feature>
<dbReference type="InterPro" id="IPR018289">
    <property type="entry name" value="MULE_transposase_dom"/>
</dbReference>
<dbReference type="InterPro" id="IPR007527">
    <property type="entry name" value="Znf_SWIM"/>
</dbReference>
<dbReference type="GO" id="GO:0008270">
    <property type="term" value="F:zinc ion binding"/>
    <property type="evidence" value="ECO:0007669"/>
    <property type="project" value="InterPro"/>
</dbReference>
<accession>A0A2U1N0D6</accession>
<evidence type="ECO:0000259" key="2">
    <source>
        <dbReference type="Pfam" id="PF04434"/>
    </source>
</evidence>
<dbReference type="AlphaFoldDB" id="A0A2U1N0D6"/>
<feature type="domain" description="MULE transposase" evidence="3">
    <location>
        <begin position="123"/>
        <end position="212"/>
    </location>
</feature>
<dbReference type="OrthoDB" id="1284767at2759"/>
<sequence length="604" mass="70340">MVVKLPSIDSLLDITDDNEVNFFVQCALESPSEIVELVDENIGSPSDVSSMNVDKNDILKNDSGYKHEANFTKPGHHLLSKIPRTVTRIKTNNVGVFEILFIAIGALLRTFQNHLRPILIVGAAHLKGVYKGTNLQAVGMDGNNQIVPIAYGICRGETGDCWSWWMSVLKECIGDNPNMVIISDRHPSIALSVRNEFPSAFYGICCRHLMMNLKLKIKKVKGLYWGICKAYTPDEWQRKMNILLSVQLEAYQKLMEADPTRWSRAHCPSTRYNYCTSNSVESLNSCTVKYRKLPVTMLTDTYRDMVQKWYFNRRKSAAKMKYKVTNWAADNVEKRKRKSVRWVVYGINQFQYQVSDGHYNREVNLRTNECECQKWQLSGIPCGYVIAFTRFLGLTDYVQYVQEWFKKEKYQATYAESIQFVGNFNEWEYPSHIHPVTPPNMDNPQPGCPKNTNRIPSQGKQKHQEFSTDEQPYGQNSYAWQDYGQNSYPWQPYGQNTYPTNHYDQNQYNTQTFDHTQYASQSYYHNAYPSQQYDQNTNASQTYDQYHTQPSFNMSQQNQTQTLQNDHQYPSHMYQQYDSQQYASQHLDDHNTQDSNSWFNRLGF</sequence>
<comment type="caution">
    <text evidence="4">The sequence shown here is derived from an EMBL/GenBank/DDBJ whole genome shotgun (WGS) entry which is preliminary data.</text>
</comment>
<dbReference type="STRING" id="35608.A0A2U1N0D6"/>
<dbReference type="Proteomes" id="UP000245207">
    <property type="component" value="Unassembled WGS sequence"/>
</dbReference>
<dbReference type="EMBL" id="PKPP01003931">
    <property type="protein sequence ID" value="PWA66947.1"/>
    <property type="molecule type" value="Genomic_DNA"/>
</dbReference>
<protein>
    <submittedName>
        <fullName evidence="4">Transposase, MuDR, MULE transposase domain protein</fullName>
    </submittedName>
</protein>
<name>A0A2U1N0D6_ARTAN</name>
<dbReference type="Pfam" id="PF04434">
    <property type="entry name" value="SWIM"/>
    <property type="match status" value="1"/>
</dbReference>
<dbReference type="PANTHER" id="PTHR31973:SF185">
    <property type="entry name" value="TRANSPOSASE, MUDR, PLANT, MULE TRANSPOSASE DOMAIN-CONTAINING PROTEIN"/>
    <property type="match status" value="1"/>
</dbReference>
<organism evidence="4 5">
    <name type="scientific">Artemisia annua</name>
    <name type="common">Sweet wormwood</name>
    <dbReference type="NCBI Taxonomy" id="35608"/>
    <lineage>
        <taxon>Eukaryota</taxon>
        <taxon>Viridiplantae</taxon>
        <taxon>Streptophyta</taxon>
        <taxon>Embryophyta</taxon>
        <taxon>Tracheophyta</taxon>
        <taxon>Spermatophyta</taxon>
        <taxon>Magnoliopsida</taxon>
        <taxon>eudicotyledons</taxon>
        <taxon>Gunneridae</taxon>
        <taxon>Pentapetalae</taxon>
        <taxon>asterids</taxon>
        <taxon>campanulids</taxon>
        <taxon>Asterales</taxon>
        <taxon>Asteraceae</taxon>
        <taxon>Asteroideae</taxon>
        <taxon>Anthemideae</taxon>
        <taxon>Artemisiinae</taxon>
        <taxon>Artemisia</taxon>
    </lineage>
</organism>
<evidence type="ECO:0000313" key="4">
    <source>
        <dbReference type="EMBL" id="PWA66947.1"/>
    </source>
</evidence>
<reference evidence="4 5" key="1">
    <citation type="journal article" date="2018" name="Mol. Plant">
        <title>The genome of Artemisia annua provides insight into the evolution of Asteraceae family and artemisinin biosynthesis.</title>
        <authorList>
            <person name="Shen Q."/>
            <person name="Zhang L."/>
            <person name="Liao Z."/>
            <person name="Wang S."/>
            <person name="Yan T."/>
            <person name="Shi P."/>
            <person name="Liu M."/>
            <person name="Fu X."/>
            <person name="Pan Q."/>
            <person name="Wang Y."/>
            <person name="Lv Z."/>
            <person name="Lu X."/>
            <person name="Zhang F."/>
            <person name="Jiang W."/>
            <person name="Ma Y."/>
            <person name="Chen M."/>
            <person name="Hao X."/>
            <person name="Li L."/>
            <person name="Tang Y."/>
            <person name="Lv G."/>
            <person name="Zhou Y."/>
            <person name="Sun X."/>
            <person name="Brodelius P.E."/>
            <person name="Rose J.K.C."/>
            <person name="Tang K."/>
        </authorList>
    </citation>
    <scope>NUCLEOTIDE SEQUENCE [LARGE SCALE GENOMIC DNA]</scope>
    <source>
        <strain evidence="5">cv. Huhao1</strain>
        <tissue evidence="4">Leaf</tissue>
    </source>
</reference>
<proteinExistence type="predicted"/>
<evidence type="ECO:0000256" key="1">
    <source>
        <dbReference type="SAM" id="MobiDB-lite"/>
    </source>
</evidence>
<dbReference type="PANTHER" id="PTHR31973">
    <property type="entry name" value="POLYPROTEIN, PUTATIVE-RELATED"/>
    <property type="match status" value="1"/>
</dbReference>
<evidence type="ECO:0000313" key="5">
    <source>
        <dbReference type="Proteomes" id="UP000245207"/>
    </source>
</evidence>
<feature type="region of interest" description="Disordered" evidence="1">
    <location>
        <begin position="445"/>
        <end position="478"/>
    </location>
</feature>
<feature type="compositionally biased region" description="Polar residues" evidence="1">
    <location>
        <begin position="450"/>
        <end position="459"/>
    </location>
</feature>
<feature type="domain" description="SWIM-type" evidence="2">
    <location>
        <begin position="363"/>
        <end position="382"/>
    </location>
</feature>
<dbReference type="Pfam" id="PF10551">
    <property type="entry name" value="MULE"/>
    <property type="match status" value="1"/>
</dbReference>
<evidence type="ECO:0000259" key="3">
    <source>
        <dbReference type="Pfam" id="PF10551"/>
    </source>
</evidence>